<gene>
    <name evidence="1" type="ORF">RAN89_13925</name>
</gene>
<proteinExistence type="predicted"/>
<dbReference type="EMBL" id="CP132507">
    <property type="protein sequence ID" value="WNO04001.1"/>
    <property type="molecule type" value="Genomic_DNA"/>
</dbReference>
<evidence type="ECO:0000313" key="2">
    <source>
        <dbReference type="Proteomes" id="UP001302257"/>
    </source>
</evidence>
<dbReference type="RefSeq" id="WP_313866872.1">
    <property type="nucleotide sequence ID" value="NZ_CP132507.1"/>
</dbReference>
<name>A0ABZ0AWL3_9BURK</name>
<evidence type="ECO:0000313" key="1">
    <source>
        <dbReference type="EMBL" id="WNO04001.1"/>
    </source>
</evidence>
<sequence length="257" mass="29212">MSVPEDGQNWQHRDAYNAFLALDRGARYATLSIPHTESGHVPDEVVLTVSLEAEQGKWPDKNKYVQALVGRCYRHIRAHVSRNSELQKRGGGIDAVTDDAVGFVLQKILFNGSDQAYAKNLFGSLLRKRFLDFVDSNYSSYNKSKAEASDEDLELALNSEIDSETFGQVGYVESLTERLKVETKEDNDFERIRSLLSDPDFLNESENFAFTLHWIAGIQIRSKNEEAVTVCKLMNRSDKQVRLYITSAIIKLRKKLK</sequence>
<protein>
    <submittedName>
        <fullName evidence="1">Uncharacterized protein</fullName>
    </submittedName>
</protein>
<keyword evidence="2" id="KW-1185">Reference proteome</keyword>
<accession>A0ABZ0AWL3</accession>
<reference evidence="1 2" key="1">
    <citation type="submission" date="2023-08" db="EMBL/GenBank/DDBJ databases">
        <title>Rhodoferax potami sp. nov. and Rhodoferax mekongensis sp. nov., isolated from the Mekong River in Thailand.</title>
        <authorList>
            <person name="Kitikhun S."/>
            <person name="Charoenyingcharoen P."/>
            <person name="Siriarchawattana P."/>
            <person name="Likhitrattanapisal S."/>
            <person name="Nilsakha T."/>
            <person name="Chanpet A."/>
            <person name="Rattanawaree P."/>
            <person name="Ingsriswang S."/>
        </authorList>
    </citation>
    <scope>NUCLEOTIDE SEQUENCE [LARGE SCALE GENOMIC DNA]</scope>
    <source>
        <strain evidence="1 2">TBRC 17307</strain>
    </source>
</reference>
<dbReference type="Proteomes" id="UP001302257">
    <property type="component" value="Chromosome"/>
</dbReference>
<organism evidence="1 2">
    <name type="scientific">Rhodoferax mekongensis</name>
    <dbReference type="NCBI Taxonomy" id="3068341"/>
    <lineage>
        <taxon>Bacteria</taxon>
        <taxon>Pseudomonadati</taxon>
        <taxon>Pseudomonadota</taxon>
        <taxon>Betaproteobacteria</taxon>
        <taxon>Burkholderiales</taxon>
        <taxon>Comamonadaceae</taxon>
        <taxon>Rhodoferax</taxon>
    </lineage>
</organism>